<keyword evidence="4" id="KW-1185">Reference proteome</keyword>
<dbReference type="AlphaFoldDB" id="A0AAQ3LCQ3"/>
<keyword evidence="2" id="KW-1133">Transmembrane helix</keyword>
<evidence type="ECO:0000313" key="4">
    <source>
        <dbReference type="Proteomes" id="UP001304300"/>
    </source>
</evidence>
<dbReference type="KEGG" id="puo:RZN69_03060"/>
<keyword evidence="2" id="KW-0472">Membrane</keyword>
<accession>A0AAQ3LCQ3</accession>
<feature type="compositionally biased region" description="Pro residues" evidence="1">
    <location>
        <begin position="153"/>
        <end position="162"/>
    </location>
</feature>
<feature type="compositionally biased region" description="Low complexity" evidence="1">
    <location>
        <begin position="163"/>
        <end position="172"/>
    </location>
</feature>
<feature type="region of interest" description="Disordered" evidence="1">
    <location>
        <begin position="105"/>
        <end position="223"/>
    </location>
</feature>
<feature type="compositionally biased region" description="Low complexity" evidence="1">
    <location>
        <begin position="136"/>
        <end position="152"/>
    </location>
</feature>
<feature type="transmembrane region" description="Helical" evidence="2">
    <location>
        <begin position="46"/>
        <end position="70"/>
    </location>
</feature>
<evidence type="ECO:0000256" key="2">
    <source>
        <dbReference type="SAM" id="Phobius"/>
    </source>
</evidence>
<protein>
    <submittedName>
        <fullName evidence="3">Uncharacterized protein</fullName>
    </submittedName>
</protein>
<evidence type="ECO:0000256" key="1">
    <source>
        <dbReference type="SAM" id="MobiDB-lite"/>
    </source>
</evidence>
<dbReference type="RefSeq" id="WP_317834536.1">
    <property type="nucleotide sequence ID" value="NZ_CP136920.1"/>
</dbReference>
<gene>
    <name evidence="3" type="ORF">RZN69_03060</name>
</gene>
<evidence type="ECO:0000313" key="3">
    <source>
        <dbReference type="EMBL" id="WOO42052.1"/>
    </source>
</evidence>
<dbReference type="Proteomes" id="UP001304300">
    <property type="component" value="Chromosome"/>
</dbReference>
<keyword evidence="2" id="KW-0812">Transmembrane</keyword>
<feature type="compositionally biased region" description="Polar residues" evidence="1">
    <location>
        <begin position="126"/>
        <end position="135"/>
    </location>
</feature>
<dbReference type="EMBL" id="CP136920">
    <property type="protein sequence ID" value="WOO42052.1"/>
    <property type="molecule type" value="Genomic_DNA"/>
</dbReference>
<feature type="compositionally biased region" description="Low complexity" evidence="1">
    <location>
        <begin position="105"/>
        <end position="114"/>
    </location>
</feature>
<proteinExistence type="predicted"/>
<sequence length="290" mass="30648">MSLINQALKKRQRGGDPAPVEQPVRPQPEPTAFRPTHAETQPGYQLLYWVVGGGILIAGIVAAVALTIVLMSPKPQAVQVPEEEPLGVRVTLQAPAAEVPVVQNPQPAPVVQSNPAPPAPQTTAQVESPVQTTVNETAAVAPTPTAAPKTPEAAPPSPPAPTPTVVAASEAPPSTPVSSPEPAATSKPPQVSQQPVKIGKAEDEKPEPPPPDEPIPGAEPDPKVLAFLESSRITGIKVAGKQSRVLMNNQVFKTDSIVQPETKLRITEIQPNEILFVDESGIQYRKQFQR</sequence>
<feature type="compositionally biased region" description="Pro residues" evidence="1">
    <location>
        <begin position="208"/>
        <end position="219"/>
    </location>
</feature>
<name>A0AAQ3LCQ3_9BACT</name>
<organism evidence="3 4">
    <name type="scientific">Rubellicoccus peritrichatus</name>
    <dbReference type="NCBI Taxonomy" id="3080537"/>
    <lineage>
        <taxon>Bacteria</taxon>
        <taxon>Pseudomonadati</taxon>
        <taxon>Verrucomicrobiota</taxon>
        <taxon>Opitutia</taxon>
        <taxon>Puniceicoccales</taxon>
        <taxon>Cerasicoccaceae</taxon>
        <taxon>Rubellicoccus</taxon>
    </lineage>
</organism>
<reference evidence="3 4" key="1">
    <citation type="submission" date="2023-10" db="EMBL/GenBank/DDBJ databases">
        <title>Rubellicoccus peritrichatus gen. nov., sp. nov., isolated from an algae of coral reef tank.</title>
        <authorList>
            <person name="Luo J."/>
        </authorList>
    </citation>
    <scope>NUCLEOTIDE SEQUENCE [LARGE SCALE GENOMIC DNA]</scope>
    <source>
        <strain evidence="3 4">CR14</strain>
    </source>
</reference>
<feature type="region of interest" description="Disordered" evidence="1">
    <location>
        <begin position="1"/>
        <end position="37"/>
    </location>
</feature>